<evidence type="ECO:0000256" key="1">
    <source>
        <dbReference type="SAM" id="MobiDB-lite"/>
    </source>
</evidence>
<sequence>MSYMSTRFVGESAGVWRKALSMIRGRKVEVSGPEKYAWKHPRVQALLTPSEPSERVTASELAALFELESGALPNTNFTANVSEMGDRRTSDVNRTFMAFLKPVLQVVHPKDPEGALALLLSSPEFWFPFVDAESGLLAGVLRSVINSNTFQQKFLWPHLDLSTFLLDSPFFAGMISSYMSAVAEGKSALHPDARRAAKQRAVQLLSLVAPHFPYAVIQELFQCCDRAVLNARLHAAHNGGGAYEEKKEKRLYKSRVPVQTLLHFREFRSRDDVVTTVAYTRADKTKTVEKWQLQEGVQDLMRKYFRECKLLGVDKPISPSAFEKIFYNGEYINKTARTCVCHQDLFYGTENFEAIEISIISVTDSLCDHVAKLSSNNTAGQICIPLATSHGVTSFGLQAIHGLRASLLAMLNRISTYFRTDFNVHAQLDSPCATHCIRYALSSSGDPRFQSACSHEHSMLCGDCNLAVHFFKDLQLLLASAVNLSVLKPADVDRLTFALEECEAHFSKYVSHRVRTIHQNSAPGLEIALMGYTEAFIIMDYMNKWLPFKHMATTSDAFGQAGESVHGATDQWHAASVTEATLKIVQELEPQVDLARLRFDNAICYHGTLYWLLLSIMEKASGIKVTEVGMNESGEGKDETDSSFNTAKAYVKRLVHNGLDANTAVEFIAALNTSEGIVGMIARVIEIVRPVPSIEVGTLDQITRFSHIRHEDDGLRCWEQYDIGPGRLFTCAELKKLVKVQLPETTELRSYPPQEDTNLCMPLRPIAALSSRDADQDVLKAINAVSAPQKQSRLDQVTSWFSRRYSKYVLEAKNARVNAELERALTSRASNASVVTSVVTDMVQEVLKRPISQSSWLQSEVAEMEIDTPEVVDQESEPTTSGAQSGVAEMTDRREGRLEAAQRKETAAVEAASAKRKALYDMGREHFNQLQGLLAAGRMGVVKKLKVDSLKGLLMFFQDQSDEIPPGKKPEQLTAVMSHVREMPLGATAVTQTPASNVETQAVATAAIVSPIPVLPSQPEQRANITTSVTQDMDVDAVAEVSLSETEQNDLVLRFLEQFRV</sequence>
<dbReference type="PANTHER" id="PTHR33845:SF1">
    <property type="entry name" value="C2H2-TYPE DOMAIN-CONTAINING PROTEIN"/>
    <property type="match status" value="1"/>
</dbReference>
<name>A0AAE0GK35_9CHLO</name>
<proteinExistence type="predicted"/>
<dbReference type="EMBL" id="LGRX02004698">
    <property type="protein sequence ID" value="KAK3279719.1"/>
    <property type="molecule type" value="Genomic_DNA"/>
</dbReference>
<feature type="compositionally biased region" description="Basic and acidic residues" evidence="1">
    <location>
        <begin position="890"/>
        <end position="904"/>
    </location>
</feature>
<dbReference type="AlphaFoldDB" id="A0AAE0GK35"/>
<evidence type="ECO:0000313" key="2">
    <source>
        <dbReference type="EMBL" id="KAK3279719.1"/>
    </source>
</evidence>
<feature type="region of interest" description="Disordered" evidence="1">
    <location>
        <begin position="869"/>
        <end position="904"/>
    </location>
</feature>
<dbReference type="PANTHER" id="PTHR33845">
    <property type="entry name" value="C2H2-TYPE DOMAIN-CONTAINING PROTEIN"/>
    <property type="match status" value="1"/>
</dbReference>
<gene>
    <name evidence="2" type="ORF">CYMTET_12410</name>
</gene>
<organism evidence="2 3">
    <name type="scientific">Cymbomonas tetramitiformis</name>
    <dbReference type="NCBI Taxonomy" id="36881"/>
    <lineage>
        <taxon>Eukaryota</taxon>
        <taxon>Viridiplantae</taxon>
        <taxon>Chlorophyta</taxon>
        <taxon>Pyramimonadophyceae</taxon>
        <taxon>Pyramimonadales</taxon>
        <taxon>Pyramimonadaceae</taxon>
        <taxon>Cymbomonas</taxon>
    </lineage>
</organism>
<keyword evidence="3" id="KW-1185">Reference proteome</keyword>
<dbReference type="Proteomes" id="UP001190700">
    <property type="component" value="Unassembled WGS sequence"/>
</dbReference>
<comment type="caution">
    <text evidence="2">The sequence shown here is derived from an EMBL/GenBank/DDBJ whole genome shotgun (WGS) entry which is preliminary data.</text>
</comment>
<reference evidence="2 3" key="1">
    <citation type="journal article" date="2015" name="Genome Biol. Evol.">
        <title>Comparative Genomics of a Bacterivorous Green Alga Reveals Evolutionary Causalities and Consequences of Phago-Mixotrophic Mode of Nutrition.</title>
        <authorList>
            <person name="Burns J.A."/>
            <person name="Paasch A."/>
            <person name="Narechania A."/>
            <person name="Kim E."/>
        </authorList>
    </citation>
    <scope>NUCLEOTIDE SEQUENCE [LARGE SCALE GENOMIC DNA]</scope>
    <source>
        <strain evidence="2 3">PLY_AMNH</strain>
    </source>
</reference>
<evidence type="ECO:0000313" key="3">
    <source>
        <dbReference type="Proteomes" id="UP001190700"/>
    </source>
</evidence>
<accession>A0AAE0GK35</accession>
<protein>
    <submittedName>
        <fullName evidence="2">Uncharacterized protein</fullName>
    </submittedName>
</protein>